<sequence>VKPSTSASGSQPSSNTKKDKIQRPPSSTQKNKFEAHPRTVKSSLKNKNCAVEPKRSEIVQHSKVNVNSKLICVKCNGCMLSDNHDLCVLNVINDVRLALNLNLLRKLEREKFRNQLARGLWYPKDSSSALIANADTDRVGCQDTRRSTSGSMQLLRDKLVSWSSERQKSVAVPNTRAEYIALSGCCAQVLWMRSQLTDYGIGLNKIPMYYDNKSAIALYCNNVQHFCSKHIDIKFHFIKEKVKNGVVELYFVNTKYQLADIFTKALCRERIEFLINKMGM</sequence>
<name>A0A699I323_TANCI</name>
<dbReference type="EMBL" id="BKCJ010253647">
    <property type="protein sequence ID" value="GEZ21891.1"/>
    <property type="molecule type" value="Genomic_DNA"/>
</dbReference>
<comment type="caution">
    <text evidence="2">The sequence shown here is derived from an EMBL/GenBank/DDBJ whole genome shotgun (WGS) entry which is preliminary data.</text>
</comment>
<feature type="compositionally biased region" description="Low complexity" evidence="1">
    <location>
        <begin position="1"/>
        <end position="14"/>
    </location>
</feature>
<proteinExistence type="predicted"/>
<dbReference type="AlphaFoldDB" id="A0A699I323"/>
<protein>
    <submittedName>
        <fullName evidence="2">Retrovirus-related Pol polyprotein from transposon TNT 1-94</fullName>
    </submittedName>
</protein>
<dbReference type="CDD" id="cd09272">
    <property type="entry name" value="RNase_HI_RT_Ty1"/>
    <property type="match status" value="1"/>
</dbReference>
<feature type="region of interest" description="Disordered" evidence="1">
    <location>
        <begin position="1"/>
        <end position="39"/>
    </location>
</feature>
<reference evidence="2" key="1">
    <citation type="journal article" date="2019" name="Sci. Rep.">
        <title>Draft genome of Tanacetum cinerariifolium, the natural source of mosquito coil.</title>
        <authorList>
            <person name="Yamashiro T."/>
            <person name="Shiraishi A."/>
            <person name="Satake H."/>
            <person name="Nakayama K."/>
        </authorList>
    </citation>
    <scope>NUCLEOTIDE SEQUENCE</scope>
</reference>
<dbReference type="PANTHER" id="PTHR11439:SF483">
    <property type="entry name" value="PEPTIDE SYNTHASE GLIP-LIKE, PUTATIVE (AFU_ORTHOLOGUE AFUA_3G12920)-RELATED"/>
    <property type="match status" value="1"/>
</dbReference>
<gene>
    <name evidence="2" type="ORF">Tci_493864</name>
</gene>
<feature type="non-terminal residue" evidence="2">
    <location>
        <position position="1"/>
    </location>
</feature>
<evidence type="ECO:0000313" key="2">
    <source>
        <dbReference type="EMBL" id="GEZ21891.1"/>
    </source>
</evidence>
<evidence type="ECO:0000256" key="1">
    <source>
        <dbReference type="SAM" id="MobiDB-lite"/>
    </source>
</evidence>
<accession>A0A699I323</accession>
<organism evidence="2">
    <name type="scientific">Tanacetum cinerariifolium</name>
    <name type="common">Dalmatian daisy</name>
    <name type="synonym">Chrysanthemum cinerariifolium</name>
    <dbReference type="NCBI Taxonomy" id="118510"/>
    <lineage>
        <taxon>Eukaryota</taxon>
        <taxon>Viridiplantae</taxon>
        <taxon>Streptophyta</taxon>
        <taxon>Embryophyta</taxon>
        <taxon>Tracheophyta</taxon>
        <taxon>Spermatophyta</taxon>
        <taxon>Magnoliopsida</taxon>
        <taxon>eudicotyledons</taxon>
        <taxon>Gunneridae</taxon>
        <taxon>Pentapetalae</taxon>
        <taxon>asterids</taxon>
        <taxon>campanulids</taxon>
        <taxon>Asterales</taxon>
        <taxon>Asteraceae</taxon>
        <taxon>Asteroideae</taxon>
        <taxon>Anthemideae</taxon>
        <taxon>Anthemidinae</taxon>
        <taxon>Tanacetum</taxon>
    </lineage>
</organism>
<dbReference type="PANTHER" id="PTHR11439">
    <property type="entry name" value="GAG-POL-RELATED RETROTRANSPOSON"/>
    <property type="match status" value="1"/>
</dbReference>